<reference evidence="6" key="1">
    <citation type="journal article" date="2016" name="Genome Announc.">
        <title>Draft genome sequences of fungus Aspergillus calidoustus.</title>
        <authorList>
            <person name="Horn F."/>
            <person name="Linde J."/>
            <person name="Mattern D.J."/>
            <person name="Walther G."/>
            <person name="Guthke R."/>
            <person name="Scherlach K."/>
            <person name="Martin K."/>
            <person name="Brakhage A.A."/>
            <person name="Petzke L."/>
            <person name="Valiante V."/>
        </authorList>
    </citation>
    <scope>NUCLEOTIDE SEQUENCE [LARGE SCALE GENOMIC DNA]</scope>
    <source>
        <strain evidence="6">SF006504</strain>
    </source>
</reference>
<evidence type="ECO:0000256" key="3">
    <source>
        <dbReference type="PROSITE-ProRule" id="PRU00023"/>
    </source>
</evidence>
<dbReference type="Pfam" id="PF12796">
    <property type="entry name" value="Ank_2"/>
    <property type="match status" value="1"/>
</dbReference>
<dbReference type="Gene3D" id="1.25.40.20">
    <property type="entry name" value="Ankyrin repeat-containing domain"/>
    <property type="match status" value="1"/>
</dbReference>
<dbReference type="InterPro" id="IPR051070">
    <property type="entry name" value="NF-kappa-B_inhibitor"/>
</dbReference>
<dbReference type="OrthoDB" id="366390at2759"/>
<keyword evidence="1" id="KW-0677">Repeat</keyword>
<dbReference type="PRINTS" id="PR01415">
    <property type="entry name" value="ANKYRIN"/>
</dbReference>
<protein>
    <submittedName>
        <fullName evidence="5">Uncharacterized protein</fullName>
    </submittedName>
</protein>
<evidence type="ECO:0000256" key="4">
    <source>
        <dbReference type="SAM" id="MobiDB-lite"/>
    </source>
</evidence>
<sequence>MENTLPFLYAAATGDAAALEREYATNHSVLSARNPEGRTALHLAALHGHPQILRLLLGYGMCAAITDTHGQSALHLAAQGSSTEAVEILLKDGSGCSTRDNDGKTALAYAYQNPCSDILTLFMDYAPNCGVGCSLTPAIVLGSRRGSNTQTNDAAAVPCARPAPGPPKSSGCGGAVKCK</sequence>
<gene>
    <name evidence="5" type="ORF">ASPCAL00608</name>
</gene>
<accession>A0A0U5FSQ5</accession>
<dbReference type="SMART" id="SM00248">
    <property type="entry name" value="ANK"/>
    <property type="match status" value="3"/>
</dbReference>
<feature type="repeat" description="ANK" evidence="3">
    <location>
        <begin position="36"/>
        <end position="68"/>
    </location>
</feature>
<dbReference type="GO" id="GO:0051059">
    <property type="term" value="F:NF-kappaB binding"/>
    <property type="evidence" value="ECO:0007669"/>
    <property type="project" value="TreeGrafter"/>
</dbReference>
<evidence type="ECO:0000256" key="2">
    <source>
        <dbReference type="ARBA" id="ARBA00023043"/>
    </source>
</evidence>
<dbReference type="AlphaFoldDB" id="A0A0U5FSQ5"/>
<dbReference type="Proteomes" id="UP000054771">
    <property type="component" value="Unassembled WGS sequence"/>
</dbReference>
<proteinExistence type="predicted"/>
<evidence type="ECO:0000313" key="6">
    <source>
        <dbReference type="Proteomes" id="UP000054771"/>
    </source>
</evidence>
<evidence type="ECO:0000256" key="1">
    <source>
        <dbReference type="ARBA" id="ARBA00022737"/>
    </source>
</evidence>
<dbReference type="PANTHER" id="PTHR46680">
    <property type="entry name" value="NF-KAPPA-B INHIBITOR ALPHA"/>
    <property type="match status" value="1"/>
</dbReference>
<dbReference type="STRING" id="454130.A0A0U5FSQ5"/>
<dbReference type="InterPro" id="IPR036770">
    <property type="entry name" value="Ankyrin_rpt-contain_sf"/>
</dbReference>
<dbReference type="EMBL" id="CDMC01000001">
    <property type="protein sequence ID" value="CEL01016.1"/>
    <property type="molecule type" value="Genomic_DNA"/>
</dbReference>
<dbReference type="PROSITE" id="PS50088">
    <property type="entry name" value="ANK_REPEAT"/>
    <property type="match status" value="2"/>
</dbReference>
<dbReference type="PROSITE" id="PS50297">
    <property type="entry name" value="ANK_REP_REGION"/>
    <property type="match status" value="2"/>
</dbReference>
<dbReference type="Pfam" id="PF00023">
    <property type="entry name" value="Ank"/>
    <property type="match status" value="1"/>
</dbReference>
<dbReference type="InterPro" id="IPR002110">
    <property type="entry name" value="Ankyrin_rpt"/>
</dbReference>
<name>A0A0U5FSQ5_ASPCI</name>
<feature type="repeat" description="ANK" evidence="3">
    <location>
        <begin position="69"/>
        <end position="101"/>
    </location>
</feature>
<feature type="region of interest" description="Disordered" evidence="4">
    <location>
        <begin position="157"/>
        <end position="179"/>
    </location>
</feature>
<organism evidence="5 6">
    <name type="scientific">Aspergillus calidoustus</name>
    <dbReference type="NCBI Taxonomy" id="454130"/>
    <lineage>
        <taxon>Eukaryota</taxon>
        <taxon>Fungi</taxon>
        <taxon>Dikarya</taxon>
        <taxon>Ascomycota</taxon>
        <taxon>Pezizomycotina</taxon>
        <taxon>Eurotiomycetes</taxon>
        <taxon>Eurotiomycetidae</taxon>
        <taxon>Eurotiales</taxon>
        <taxon>Aspergillaceae</taxon>
        <taxon>Aspergillus</taxon>
        <taxon>Aspergillus subgen. Nidulantes</taxon>
    </lineage>
</organism>
<dbReference type="PANTHER" id="PTHR46680:SF3">
    <property type="entry name" value="NF-KAPPA-B INHIBITOR CACTUS"/>
    <property type="match status" value="1"/>
</dbReference>
<dbReference type="GO" id="GO:0005829">
    <property type="term" value="C:cytosol"/>
    <property type="evidence" value="ECO:0007669"/>
    <property type="project" value="TreeGrafter"/>
</dbReference>
<dbReference type="GO" id="GO:0071356">
    <property type="term" value="P:cellular response to tumor necrosis factor"/>
    <property type="evidence" value="ECO:0007669"/>
    <property type="project" value="TreeGrafter"/>
</dbReference>
<dbReference type="OMA" id="LSCFLQY"/>
<dbReference type="SUPFAM" id="SSF48403">
    <property type="entry name" value="Ankyrin repeat"/>
    <property type="match status" value="1"/>
</dbReference>
<evidence type="ECO:0000313" key="5">
    <source>
        <dbReference type="EMBL" id="CEL01016.1"/>
    </source>
</evidence>
<keyword evidence="6" id="KW-1185">Reference proteome</keyword>
<keyword evidence="2 3" id="KW-0040">ANK repeat</keyword>